<evidence type="ECO:0000256" key="5">
    <source>
        <dbReference type="ARBA" id="ARBA00023242"/>
    </source>
</evidence>
<proteinExistence type="predicted"/>
<dbReference type="InterPro" id="IPR036879">
    <property type="entry name" value="TF_MADSbox_sf"/>
</dbReference>
<keyword evidence="4" id="KW-0804">Transcription</keyword>
<evidence type="ECO:0000256" key="1">
    <source>
        <dbReference type="ARBA" id="ARBA00004123"/>
    </source>
</evidence>
<dbReference type="SUPFAM" id="SSF55455">
    <property type="entry name" value="SRF-like"/>
    <property type="match status" value="1"/>
</dbReference>
<dbReference type="InterPro" id="IPR002100">
    <property type="entry name" value="TF_MADSbox"/>
</dbReference>
<evidence type="ECO:0000256" key="4">
    <source>
        <dbReference type="ARBA" id="ARBA00023163"/>
    </source>
</evidence>
<protein>
    <recommendedName>
        <fullName evidence="7">MADS-box domain-containing protein</fullName>
    </recommendedName>
</protein>
<keyword evidence="2" id="KW-0805">Transcription regulation</keyword>
<evidence type="ECO:0000256" key="3">
    <source>
        <dbReference type="ARBA" id="ARBA00023125"/>
    </source>
</evidence>
<reference evidence="8 9" key="1">
    <citation type="journal article" date="2024" name="G3 (Bethesda)">
        <title>Genome assembly of Hibiscus sabdariffa L. provides insights into metabolisms of medicinal natural products.</title>
        <authorList>
            <person name="Kim T."/>
        </authorList>
    </citation>
    <scope>NUCLEOTIDE SEQUENCE [LARGE SCALE GENOMIC DNA]</scope>
    <source>
        <strain evidence="8">TK-2024</strain>
        <tissue evidence="8">Old leaves</tissue>
    </source>
</reference>
<feature type="domain" description="MADS-box" evidence="7">
    <location>
        <begin position="8"/>
        <end position="68"/>
    </location>
</feature>
<keyword evidence="5" id="KW-0539">Nucleus</keyword>
<feature type="compositionally biased region" description="Polar residues" evidence="6">
    <location>
        <begin position="192"/>
        <end position="204"/>
    </location>
</feature>
<comment type="subcellular location">
    <subcellularLocation>
        <location evidence="1">Nucleus</location>
    </subcellularLocation>
</comment>
<feature type="region of interest" description="Disordered" evidence="6">
    <location>
        <begin position="171"/>
        <end position="204"/>
    </location>
</feature>
<dbReference type="EMBL" id="JBBPBM010000762">
    <property type="protein sequence ID" value="KAK8491726.1"/>
    <property type="molecule type" value="Genomic_DNA"/>
</dbReference>
<gene>
    <name evidence="8" type="ORF">V6N12_011393</name>
</gene>
<dbReference type="Pfam" id="PF00319">
    <property type="entry name" value="SRF-TF"/>
    <property type="match status" value="1"/>
</dbReference>
<sequence>MVGLKTNGSHERTQTLTIKATDARRDSFFKRNFSIFKKISELWMLCTLENALVILSVGGKPFYIGKPGVYAEVYKFPNFRMPDCDQINCVDAEEYEDLLRYIRETEEQFQKWKAEKSLVDKFMKVTTVNHKLDQAYAEKLCNVLNDEEIQALEELIASKIVEWKRRMEEQKMDVDASTSKPNGERDALFDGSTENDSSTNVDKH</sequence>
<accession>A0ABR2AEW2</accession>
<name>A0ABR2AEW2_9ROSI</name>
<keyword evidence="3" id="KW-0238">DNA-binding</keyword>
<evidence type="ECO:0000256" key="2">
    <source>
        <dbReference type="ARBA" id="ARBA00023015"/>
    </source>
</evidence>
<comment type="caution">
    <text evidence="8">The sequence shown here is derived from an EMBL/GenBank/DDBJ whole genome shotgun (WGS) entry which is preliminary data.</text>
</comment>
<evidence type="ECO:0000256" key="6">
    <source>
        <dbReference type="SAM" id="MobiDB-lite"/>
    </source>
</evidence>
<organism evidence="8 9">
    <name type="scientific">Hibiscus sabdariffa</name>
    <name type="common">roselle</name>
    <dbReference type="NCBI Taxonomy" id="183260"/>
    <lineage>
        <taxon>Eukaryota</taxon>
        <taxon>Viridiplantae</taxon>
        <taxon>Streptophyta</taxon>
        <taxon>Embryophyta</taxon>
        <taxon>Tracheophyta</taxon>
        <taxon>Spermatophyta</taxon>
        <taxon>Magnoliopsida</taxon>
        <taxon>eudicotyledons</taxon>
        <taxon>Gunneridae</taxon>
        <taxon>Pentapetalae</taxon>
        <taxon>rosids</taxon>
        <taxon>malvids</taxon>
        <taxon>Malvales</taxon>
        <taxon>Malvaceae</taxon>
        <taxon>Malvoideae</taxon>
        <taxon>Hibiscus</taxon>
    </lineage>
</organism>
<evidence type="ECO:0000313" key="9">
    <source>
        <dbReference type="Proteomes" id="UP001472677"/>
    </source>
</evidence>
<dbReference type="PROSITE" id="PS50066">
    <property type="entry name" value="MADS_BOX_2"/>
    <property type="match status" value="1"/>
</dbReference>
<dbReference type="Gene3D" id="3.40.1810.10">
    <property type="entry name" value="Transcription factor, MADS-box"/>
    <property type="match status" value="1"/>
</dbReference>
<dbReference type="Proteomes" id="UP001472677">
    <property type="component" value="Unassembled WGS sequence"/>
</dbReference>
<keyword evidence="9" id="KW-1185">Reference proteome</keyword>
<evidence type="ECO:0000259" key="7">
    <source>
        <dbReference type="PROSITE" id="PS50066"/>
    </source>
</evidence>
<evidence type="ECO:0000313" key="8">
    <source>
        <dbReference type="EMBL" id="KAK8491726.1"/>
    </source>
</evidence>